<dbReference type="GO" id="GO:0043374">
    <property type="term" value="P:CD8-positive, alpha-beta T cell differentiation"/>
    <property type="evidence" value="ECO:0007669"/>
    <property type="project" value="TreeGrafter"/>
</dbReference>
<dbReference type="PANTHER" id="PTHR32163">
    <property type="entry name" value="TUMOR NECROSIS FACTOR LIGAND SUPERFAMILY MEMBER 8"/>
    <property type="match status" value="1"/>
</dbReference>
<organism evidence="5 6">
    <name type="scientific">Pogona vitticeps</name>
    <name type="common">central bearded dragon</name>
    <dbReference type="NCBI Taxonomy" id="103695"/>
    <lineage>
        <taxon>Eukaryota</taxon>
        <taxon>Metazoa</taxon>
        <taxon>Chordata</taxon>
        <taxon>Craniata</taxon>
        <taxon>Vertebrata</taxon>
        <taxon>Euteleostomi</taxon>
        <taxon>Lepidosauria</taxon>
        <taxon>Squamata</taxon>
        <taxon>Bifurcata</taxon>
        <taxon>Unidentata</taxon>
        <taxon>Episquamata</taxon>
        <taxon>Toxicofera</taxon>
        <taxon>Iguania</taxon>
        <taxon>Acrodonta</taxon>
        <taxon>Agamidae</taxon>
        <taxon>Amphibolurinae</taxon>
        <taxon>Pogona</taxon>
    </lineage>
</organism>
<dbReference type="PROSITE" id="PS50049">
    <property type="entry name" value="THD_2"/>
    <property type="match status" value="1"/>
</dbReference>
<dbReference type="InParanoid" id="A0A6J0V9L1"/>
<feature type="transmembrane region" description="Helical" evidence="3">
    <location>
        <begin position="39"/>
        <end position="63"/>
    </location>
</feature>
<dbReference type="GeneID" id="110089884"/>
<dbReference type="GO" id="GO:0016020">
    <property type="term" value="C:membrane"/>
    <property type="evidence" value="ECO:0007669"/>
    <property type="project" value="InterPro"/>
</dbReference>
<keyword evidence="5" id="KW-1185">Reference proteome</keyword>
<dbReference type="InterPro" id="IPR008983">
    <property type="entry name" value="Tumour_necrosis_fac-like_dom"/>
</dbReference>
<dbReference type="GO" id="GO:0006955">
    <property type="term" value="P:immune response"/>
    <property type="evidence" value="ECO:0007669"/>
    <property type="project" value="InterPro"/>
</dbReference>
<evidence type="ECO:0000259" key="4">
    <source>
        <dbReference type="PROSITE" id="PS50049"/>
    </source>
</evidence>
<dbReference type="AlphaFoldDB" id="A0A6J0V9L1"/>
<proteinExistence type="inferred from homology"/>
<feature type="domain" description="THD" evidence="4">
    <location>
        <begin position="87"/>
        <end position="229"/>
    </location>
</feature>
<dbReference type="Pfam" id="PF00229">
    <property type="entry name" value="TNF"/>
    <property type="match status" value="1"/>
</dbReference>
<accession>A0A6J0V9L1</accession>
<dbReference type="OrthoDB" id="9908372at2759"/>
<gene>
    <name evidence="6" type="primary">TNFSF8</name>
</gene>
<keyword evidence="3" id="KW-1133">Transmembrane helix</keyword>
<feature type="compositionally biased region" description="Polar residues" evidence="2">
    <location>
        <begin position="1"/>
        <end position="17"/>
    </location>
</feature>
<keyword evidence="3" id="KW-0472">Membrane</keyword>
<evidence type="ECO:0000313" key="6">
    <source>
        <dbReference type="RefSeq" id="XP_020668913.2"/>
    </source>
</evidence>
<evidence type="ECO:0000256" key="1">
    <source>
        <dbReference type="ARBA" id="ARBA00008670"/>
    </source>
</evidence>
<evidence type="ECO:0000256" key="3">
    <source>
        <dbReference type="SAM" id="Phobius"/>
    </source>
</evidence>
<dbReference type="CTD" id="944"/>
<dbReference type="SUPFAM" id="SSF49842">
    <property type="entry name" value="TNF-like"/>
    <property type="match status" value="1"/>
</dbReference>
<comment type="similarity">
    <text evidence="1">Belongs to the tumor necrosis factor family.</text>
</comment>
<dbReference type="PANTHER" id="PTHR32163:SF1">
    <property type="entry name" value="TUMOR NECROSIS FACTOR LIGAND SUPERFAMILY MEMBER 8"/>
    <property type="match status" value="1"/>
</dbReference>
<dbReference type="Gene3D" id="2.60.120.40">
    <property type="match status" value="1"/>
</dbReference>
<evidence type="ECO:0000313" key="5">
    <source>
        <dbReference type="Proteomes" id="UP001652642"/>
    </source>
</evidence>
<dbReference type="InterPro" id="IPR006052">
    <property type="entry name" value="TNF_dom"/>
</dbReference>
<dbReference type="GO" id="GO:0005164">
    <property type="term" value="F:tumor necrosis factor receptor binding"/>
    <property type="evidence" value="ECO:0007669"/>
    <property type="project" value="InterPro"/>
</dbReference>
<dbReference type="SMART" id="SM00207">
    <property type="entry name" value="TNF"/>
    <property type="match status" value="1"/>
</dbReference>
<sequence>MNCSPEKSSFIQMISPQEESKDMTKGSVPRQSNALIHTYLCFIVASLTLCLLAALGTIVILALQRTGSVAPCDGPQRAPMDGEATRSAQTMMLNKAMAYLQVLKPINQSQLRWNKDGLLYNIRYDEGSLVVQSSGTYFIYCHLQYFVPKCESSVIDLSLRLLVNNVPMKETVLTLCSSRETIVGVNHDIFAVLMMELNEGSRVSVEISPFTYLDADNIPSSNVLGAFKYMGEDWKCPFLGTIAGKCP</sequence>
<name>A0A6J0V9L1_9SAUR</name>
<keyword evidence="3" id="KW-0812">Transmembrane</keyword>
<dbReference type="Proteomes" id="UP001652642">
    <property type="component" value="Chromosome Z"/>
</dbReference>
<evidence type="ECO:0000256" key="2">
    <source>
        <dbReference type="SAM" id="MobiDB-lite"/>
    </source>
</evidence>
<reference evidence="6" key="1">
    <citation type="submission" date="2025-08" db="UniProtKB">
        <authorList>
            <consortium name="RefSeq"/>
        </authorList>
    </citation>
    <scope>IDENTIFICATION</scope>
</reference>
<dbReference type="KEGG" id="pvt:110089884"/>
<dbReference type="RefSeq" id="XP_020668913.2">
    <property type="nucleotide sequence ID" value="XM_020813254.2"/>
</dbReference>
<protein>
    <submittedName>
        <fullName evidence="6">Tumor necrosis factor ligand superfamily member 8</fullName>
    </submittedName>
</protein>
<dbReference type="InterPro" id="IPR053104">
    <property type="entry name" value="TNF_ligand_SF_member_8"/>
</dbReference>
<feature type="region of interest" description="Disordered" evidence="2">
    <location>
        <begin position="1"/>
        <end position="26"/>
    </location>
</feature>